<gene>
    <name evidence="3" type="ORF">M3P05_16665</name>
</gene>
<evidence type="ECO:0000313" key="3">
    <source>
        <dbReference type="EMBL" id="MCL6271550.1"/>
    </source>
</evidence>
<comment type="caution">
    <text evidence="3">The sequence shown here is derived from an EMBL/GenBank/DDBJ whole genome shotgun (WGS) entry which is preliminary data.</text>
</comment>
<dbReference type="Proteomes" id="UP001203338">
    <property type="component" value="Unassembled WGS sequence"/>
</dbReference>
<feature type="region of interest" description="Disordered" evidence="1">
    <location>
        <begin position="32"/>
        <end position="53"/>
    </location>
</feature>
<protein>
    <recommendedName>
        <fullName evidence="5">RING-type domain-containing protein</fullName>
    </recommendedName>
</protein>
<keyword evidence="2" id="KW-0732">Signal</keyword>
<reference evidence="3 4" key="1">
    <citation type="submission" date="2022-05" db="EMBL/GenBank/DDBJ databases">
        <authorList>
            <person name="Park J.-S."/>
        </authorList>
    </citation>
    <scope>NUCLEOTIDE SEQUENCE [LARGE SCALE GENOMIC DNA]</scope>
    <source>
        <strain evidence="3 4">2012CJ34-2</strain>
    </source>
</reference>
<sequence length="640" mass="72298">MGSPIPFCRLFRLLIPATLILFTAITSAAEEPADQEISQPQPSTIQNSSDVTPSRKPIIRYGKLGSTLNLDRHTIYLEGITADDTEQAINSVLWGGIASSALINLGYIGLHLFSQPYIFSPTLAPLVAFAGAAGQSLWYYYRLLNFKQAATAGFSYFIPLLVSQSPHVRLYSMFPGVRAEDIPYLPRAWSYLFSLGLLPFEILLNAMESYVEDKIAGDVQLQLKGEVSQYFIIRARFLTNGAGFYILERMPQTQPEEYSTGYQKLARVLEEQNLTVITLLPYTHKGANKLKVLCFDKQTGTVAKINLRGDLGQENAPWLLTSIARSSQSDNLDHSSGVHSLLARDVIENVADAIKAFTDRDKGDEGYNSENFDEREPKLYEYSITGTDIGFLPQISKAPLRRLYGSNSINEINGQITWDTSGMTTQMIFDDGIPSEDVVQWRIPDWLGNSILSEFIYWSQEAGYYATSRIFRTASNITGLTDFMHNNRRESAQALYQTAHDSLGINEQIFTLGMRAYTAPFTSIHEDYINQSPMYREVDTTPPMPYPTGVVNEGAHCFRCTDEIVNPDHLRLTSCCGRRICQPCLSNWVFNDNRNRFVNRDHLLWEFSVTRSQTIQWNCSHCWQPVQGRVTRWRTVPSSN</sequence>
<dbReference type="EMBL" id="JAMFLX010000027">
    <property type="protein sequence ID" value="MCL6271550.1"/>
    <property type="molecule type" value="Genomic_DNA"/>
</dbReference>
<feature type="signal peptide" evidence="2">
    <location>
        <begin position="1"/>
        <end position="28"/>
    </location>
</feature>
<feature type="compositionally biased region" description="Polar residues" evidence="1">
    <location>
        <begin position="36"/>
        <end position="52"/>
    </location>
</feature>
<dbReference type="RefSeq" id="WP_249701174.1">
    <property type="nucleotide sequence ID" value="NZ_JAMFLX010000027.1"/>
</dbReference>
<evidence type="ECO:0000313" key="4">
    <source>
        <dbReference type="Proteomes" id="UP001203338"/>
    </source>
</evidence>
<evidence type="ECO:0008006" key="5">
    <source>
        <dbReference type="Google" id="ProtNLM"/>
    </source>
</evidence>
<accession>A0ABT0PJH9</accession>
<keyword evidence="4" id="KW-1185">Reference proteome</keyword>
<feature type="chain" id="PRO_5046197844" description="RING-type domain-containing protein" evidence="2">
    <location>
        <begin position="29"/>
        <end position="640"/>
    </location>
</feature>
<evidence type="ECO:0000256" key="1">
    <source>
        <dbReference type="SAM" id="MobiDB-lite"/>
    </source>
</evidence>
<evidence type="ECO:0000256" key="2">
    <source>
        <dbReference type="SAM" id="SignalP"/>
    </source>
</evidence>
<proteinExistence type="predicted"/>
<organism evidence="3 4">
    <name type="scientific">Parendozoicomonas callyspongiae</name>
    <dbReference type="NCBI Taxonomy" id="2942213"/>
    <lineage>
        <taxon>Bacteria</taxon>
        <taxon>Pseudomonadati</taxon>
        <taxon>Pseudomonadota</taxon>
        <taxon>Gammaproteobacteria</taxon>
        <taxon>Oceanospirillales</taxon>
        <taxon>Endozoicomonadaceae</taxon>
        <taxon>Parendozoicomonas</taxon>
    </lineage>
</organism>
<name>A0ABT0PJH9_9GAMM</name>